<keyword evidence="7" id="KW-1185">Reference proteome</keyword>
<keyword evidence="2" id="KW-0521">NADP</keyword>
<evidence type="ECO:0000313" key="7">
    <source>
        <dbReference type="Proteomes" id="UP001174909"/>
    </source>
</evidence>
<dbReference type="PANTHER" id="PTHR43963">
    <property type="entry name" value="CARBONYL REDUCTASE 1-RELATED"/>
    <property type="match status" value="1"/>
</dbReference>
<evidence type="ECO:0000256" key="3">
    <source>
        <dbReference type="ARBA" id="ARBA00023002"/>
    </source>
</evidence>
<evidence type="ECO:0000313" key="6">
    <source>
        <dbReference type="EMBL" id="CAI8009656.1"/>
    </source>
</evidence>
<dbReference type="InterPro" id="IPR045313">
    <property type="entry name" value="CBR1-like"/>
</dbReference>
<name>A0AA35WA41_GEOBA</name>
<accession>A0AA35WA41</accession>
<sequence length="283" mass="31098">MAAQRVALVTGANQGIGLEIVRQLCKKFDGKVVLSARDPGRGRDAVKQLEGEGLHPELLVLDVSSEQSVAAAKQSLQETHNRLDVLINNAAIFLSSSDVSFPEAVRQTIAVNYYGLLRVTNTFLPLLQPHGRIIYMSSGLGNIKHIGQKWKEAVLNPDLTEEGLTQIMDQFVEDAQKEDYSTRGWPIHQSGDRYYAPYNVSKIGVNRLAEIQAKTLGSDPSRPGVLVNAVCPGWVRTRMGGPTAHRSIEQGADTPVYLSLLPPGTQEPHGLFLRDRLPVSWRS</sequence>
<dbReference type="EMBL" id="CASHTH010000980">
    <property type="protein sequence ID" value="CAI8009656.1"/>
    <property type="molecule type" value="Genomic_DNA"/>
</dbReference>
<dbReference type="EC" id="1.1.1.184" evidence="4"/>
<protein>
    <recommendedName>
        <fullName evidence="4">carbonyl reductase (NADPH)</fullName>
        <ecNumber evidence="4">1.1.1.184</ecNumber>
    </recommendedName>
</protein>
<dbReference type="InterPro" id="IPR036291">
    <property type="entry name" value="NAD(P)-bd_dom_sf"/>
</dbReference>
<evidence type="ECO:0000256" key="4">
    <source>
        <dbReference type="ARBA" id="ARBA00026118"/>
    </source>
</evidence>
<evidence type="ECO:0000256" key="2">
    <source>
        <dbReference type="ARBA" id="ARBA00022857"/>
    </source>
</evidence>
<comment type="similarity">
    <text evidence="1 5">Belongs to the short-chain dehydrogenases/reductases (SDR) family.</text>
</comment>
<dbReference type="PANTHER" id="PTHR43963:SF6">
    <property type="entry name" value="CHAIN DEHYDROGENASE FAMILY PROTEIN, PUTATIVE (AFU_ORTHOLOGUE AFUA_3G15350)-RELATED"/>
    <property type="match status" value="1"/>
</dbReference>
<dbReference type="AlphaFoldDB" id="A0AA35WA41"/>
<keyword evidence="3" id="KW-0560">Oxidoreductase</keyword>
<reference evidence="6" key="1">
    <citation type="submission" date="2023-03" db="EMBL/GenBank/DDBJ databases">
        <authorList>
            <person name="Steffen K."/>
            <person name="Cardenas P."/>
        </authorList>
    </citation>
    <scope>NUCLEOTIDE SEQUENCE</scope>
</reference>
<dbReference type="PRINTS" id="PR00081">
    <property type="entry name" value="GDHRDH"/>
</dbReference>
<organism evidence="6 7">
    <name type="scientific">Geodia barretti</name>
    <name type="common">Barrett's horny sponge</name>
    <dbReference type="NCBI Taxonomy" id="519541"/>
    <lineage>
        <taxon>Eukaryota</taxon>
        <taxon>Metazoa</taxon>
        <taxon>Porifera</taxon>
        <taxon>Demospongiae</taxon>
        <taxon>Heteroscleromorpha</taxon>
        <taxon>Tetractinellida</taxon>
        <taxon>Astrophorina</taxon>
        <taxon>Geodiidae</taxon>
        <taxon>Geodia</taxon>
    </lineage>
</organism>
<comment type="caution">
    <text evidence="6">The sequence shown here is derived from an EMBL/GenBank/DDBJ whole genome shotgun (WGS) entry which is preliminary data.</text>
</comment>
<dbReference type="Proteomes" id="UP001174909">
    <property type="component" value="Unassembled WGS sequence"/>
</dbReference>
<dbReference type="Pfam" id="PF00106">
    <property type="entry name" value="adh_short"/>
    <property type="match status" value="1"/>
</dbReference>
<evidence type="ECO:0000256" key="5">
    <source>
        <dbReference type="RuleBase" id="RU000363"/>
    </source>
</evidence>
<dbReference type="SUPFAM" id="SSF51735">
    <property type="entry name" value="NAD(P)-binding Rossmann-fold domains"/>
    <property type="match status" value="1"/>
</dbReference>
<dbReference type="InterPro" id="IPR002347">
    <property type="entry name" value="SDR_fam"/>
</dbReference>
<evidence type="ECO:0000256" key="1">
    <source>
        <dbReference type="ARBA" id="ARBA00006484"/>
    </source>
</evidence>
<gene>
    <name evidence="6" type="ORF">GBAR_LOCUS6448</name>
</gene>
<dbReference type="CDD" id="cd05324">
    <property type="entry name" value="carb_red_PTCR-like_SDR_c"/>
    <property type="match status" value="1"/>
</dbReference>
<dbReference type="GO" id="GO:0004090">
    <property type="term" value="F:carbonyl reductase (NADPH) activity"/>
    <property type="evidence" value="ECO:0007669"/>
    <property type="project" value="UniProtKB-EC"/>
</dbReference>
<proteinExistence type="inferred from homology"/>
<dbReference type="PRINTS" id="PR00080">
    <property type="entry name" value="SDRFAMILY"/>
</dbReference>
<dbReference type="Gene3D" id="3.40.50.720">
    <property type="entry name" value="NAD(P)-binding Rossmann-like Domain"/>
    <property type="match status" value="1"/>
</dbReference>